<organism evidence="1 2">
    <name type="scientific">Zasmidium cellare</name>
    <name type="common">Wine cellar mold</name>
    <name type="synonym">Racodium cellare</name>
    <dbReference type="NCBI Taxonomy" id="395010"/>
    <lineage>
        <taxon>Eukaryota</taxon>
        <taxon>Fungi</taxon>
        <taxon>Dikarya</taxon>
        <taxon>Ascomycota</taxon>
        <taxon>Pezizomycotina</taxon>
        <taxon>Dothideomycetes</taxon>
        <taxon>Dothideomycetidae</taxon>
        <taxon>Mycosphaerellales</taxon>
        <taxon>Mycosphaerellaceae</taxon>
        <taxon>Zasmidium</taxon>
    </lineage>
</organism>
<reference evidence="1 2" key="1">
    <citation type="journal article" date="2023" name="G3 (Bethesda)">
        <title>A chromosome-level genome assembly of Zasmidium syzygii isolated from banana leaves.</title>
        <authorList>
            <person name="van Westerhoven A.C."/>
            <person name="Mehrabi R."/>
            <person name="Talebi R."/>
            <person name="Steentjes M.B.F."/>
            <person name="Corcolon B."/>
            <person name="Chong P.A."/>
            <person name="Kema G.H.J."/>
            <person name="Seidl M.F."/>
        </authorList>
    </citation>
    <scope>NUCLEOTIDE SEQUENCE [LARGE SCALE GENOMIC DNA]</scope>
    <source>
        <strain evidence="1 2">P124</strain>
    </source>
</reference>
<gene>
    <name evidence="1" type="ORF">PRZ48_003186</name>
</gene>
<protein>
    <submittedName>
        <fullName evidence="1">Uncharacterized protein</fullName>
    </submittedName>
</protein>
<dbReference type="Proteomes" id="UP001305779">
    <property type="component" value="Unassembled WGS sequence"/>
</dbReference>
<proteinExistence type="predicted"/>
<accession>A0ABR0EWJ9</accession>
<comment type="caution">
    <text evidence="1">The sequence shown here is derived from an EMBL/GenBank/DDBJ whole genome shotgun (WGS) entry which is preliminary data.</text>
</comment>
<keyword evidence="2" id="KW-1185">Reference proteome</keyword>
<dbReference type="Pfam" id="PF13668">
    <property type="entry name" value="Ferritin_2"/>
    <property type="match status" value="1"/>
</dbReference>
<evidence type="ECO:0000313" key="1">
    <source>
        <dbReference type="EMBL" id="KAK4505223.1"/>
    </source>
</evidence>
<dbReference type="EMBL" id="JAXOVC010000002">
    <property type="protein sequence ID" value="KAK4505223.1"/>
    <property type="molecule type" value="Genomic_DNA"/>
</dbReference>
<sequence>MLIPYFLLPLTLAHPLIPPPTNTTTQILPTLRLLLTLTTLEAFLHAQACNELDPFAFAAADLNTTVYDTVCEIAIEKAAIVMEFNGLLEALGTPSVSEGCEYDFVHGSVEGYGRTAREVGMLGVGAFLGGVKVTAELPNLQEFLASIATTEARHDAAIRAAFGALPAPSIHDTSIPPAWAYNLIRKWTSSCPESLGYPIFPHLNATTSGKPDNGTDDSIAKDLLISLSWKPSDFAVEVDAKQPLYLALVDSILGSRPTILSVQRKMVNGTIHTGDAIIPGELTSGVAFAALTTFVELNSVEDLVEYGTLAGPVEILMS</sequence>
<evidence type="ECO:0000313" key="2">
    <source>
        <dbReference type="Proteomes" id="UP001305779"/>
    </source>
</evidence>
<name>A0ABR0EWJ9_ZASCE</name>